<protein>
    <recommendedName>
        <fullName evidence="1">Transposase IS204/IS1001/IS1096/IS1165 DDE domain-containing protein</fullName>
    </recommendedName>
</protein>
<gene>
    <name evidence="2" type="ORF">Poly21_08030</name>
</gene>
<evidence type="ECO:0000259" key="1">
    <source>
        <dbReference type="Pfam" id="PF01610"/>
    </source>
</evidence>
<dbReference type="OrthoDB" id="286035at2"/>
<dbReference type="Proteomes" id="UP000319908">
    <property type="component" value="Unassembled WGS sequence"/>
</dbReference>
<comment type="caution">
    <text evidence="2">The sequence shown here is derived from an EMBL/GenBank/DDBJ whole genome shotgun (WGS) entry which is preliminary data.</text>
</comment>
<keyword evidence="3" id="KW-1185">Reference proteome</keyword>
<sequence>MMEGTNNKIKTLQRQSYGIRDREYFELLLYSLHQKKYALVG</sequence>
<dbReference type="AlphaFoldDB" id="A0A5C6C7C3"/>
<name>A0A5C6C7C3_9BACT</name>
<dbReference type="InterPro" id="IPR002560">
    <property type="entry name" value="Transposase_DDE"/>
</dbReference>
<dbReference type="Pfam" id="PF01610">
    <property type="entry name" value="DDE_Tnp_ISL3"/>
    <property type="match status" value="1"/>
</dbReference>
<feature type="domain" description="Transposase IS204/IS1001/IS1096/IS1165 DDE" evidence="1">
    <location>
        <begin position="2"/>
        <end position="27"/>
    </location>
</feature>
<organism evidence="2 3">
    <name type="scientific">Allorhodopirellula heiligendammensis</name>
    <dbReference type="NCBI Taxonomy" id="2714739"/>
    <lineage>
        <taxon>Bacteria</taxon>
        <taxon>Pseudomonadati</taxon>
        <taxon>Planctomycetota</taxon>
        <taxon>Planctomycetia</taxon>
        <taxon>Pirellulales</taxon>
        <taxon>Pirellulaceae</taxon>
        <taxon>Allorhodopirellula</taxon>
    </lineage>
</organism>
<proteinExistence type="predicted"/>
<evidence type="ECO:0000313" key="2">
    <source>
        <dbReference type="EMBL" id="TWU18639.1"/>
    </source>
</evidence>
<reference evidence="2 3" key="1">
    <citation type="journal article" date="2020" name="Antonie Van Leeuwenhoek">
        <title>Rhodopirellula heiligendammensis sp. nov., Rhodopirellula pilleata sp. nov., and Rhodopirellula solitaria sp. nov. isolated from natural or artificial marine surfaces in Northern Germany and California, USA, and emended description of the genus Rhodopirellula.</title>
        <authorList>
            <person name="Kallscheuer N."/>
            <person name="Wiegand S."/>
            <person name="Jogler M."/>
            <person name="Boedeker C."/>
            <person name="Peeters S.H."/>
            <person name="Rast P."/>
            <person name="Heuer A."/>
            <person name="Jetten M.S.M."/>
            <person name="Rohde M."/>
            <person name="Jogler C."/>
        </authorList>
    </citation>
    <scope>NUCLEOTIDE SEQUENCE [LARGE SCALE GENOMIC DNA]</scope>
    <source>
        <strain evidence="2 3">Poly21</strain>
    </source>
</reference>
<dbReference type="EMBL" id="SJPU01000001">
    <property type="protein sequence ID" value="TWU18639.1"/>
    <property type="molecule type" value="Genomic_DNA"/>
</dbReference>
<evidence type="ECO:0000313" key="3">
    <source>
        <dbReference type="Proteomes" id="UP000319908"/>
    </source>
</evidence>
<accession>A0A5C6C7C3</accession>